<dbReference type="PANTHER" id="PTHR33877">
    <property type="entry name" value="SLL1193 PROTEIN"/>
    <property type="match status" value="1"/>
</dbReference>
<comment type="caution">
    <text evidence="2">The sequence shown here is derived from an EMBL/GenBank/DDBJ whole genome shotgun (WGS) entry which is preliminary data.</text>
</comment>
<feature type="domain" description="HNH nuclease" evidence="1">
    <location>
        <begin position="13"/>
        <end position="63"/>
    </location>
</feature>
<protein>
    <submittedName>
        <fullName evidence="2">HNH endonuclease signature motif containing protein</fullName>
    </submittedName>
</protein>
<dbReference type="PANTHER" id="PTHR33877:SF2">
    <property type="entry name" value="OS07G0170200 PROTEIN"/>
    <property type="match status" value="1"/>
</dbReference>
<name>A0AAP4BTJ1_9CORY</name>
<dbReference type="SUPFAM" id="SSF54060">
    <property type="entry name" value="His-Me finger endonucleases"/>
    <property type="match status" value="1"/>
</dbReference>
<keyword evidence="2" id="KW-0378">Hydrolase</keyword>
<dbReference type="GO" id="GO:0003676">
    <property type="term" value="F:nucleic acid binding"/>
    <property type="evidence" value="ECO:0007669"/>
    <property type="project" value="InterPro"/>
</dbReference>
<proteinExistence type="predicted"/>
<accession>A0AAP4BTJ1</accession>
<organism evidence="2 3">
    <name type="scientific">Corynebacterium propinquum</name>
    <dbReference type="NCBI Taxonomy" id="43769"/>
    <lineage>
        <taxon>Bacteria</taxon>
        <taxon>Bacillati</taxon>
        <taxon>Actinomycetota</taxon>
        <taxon>Actinomycetes</taxon>
        <taxon>Mycobacteriales</taxon>
        <taxon>Corynebacteriaceae</taxon>
        <taxon>Corynebacterium</taxon>
    </lineage>
</organism>
<dbReference type="EMBL" id="JASNVP010000005">
    <property type="protein sequence ID" value="MDK4326174.1"/>
    <property type="molecule type" value="Genomic_DNA"/>
</dbReference>
<dbReference type="CDD" id="cd00085">
    <property type="entry name" value="HNHc"/>
    <property type="match status" value="1"/>
</dbReference>
<dbReference type="InterPro" id="IPR002711">
    <property type="entry name" value="HNH"/>
</dbReference>
<dbReference type="InterPro" id="IPR003615">
    <property type="entry name" value="HNH_nuc"/>
</dbReference>
<dbReference type="AlphaFoldDB" id="A0AAP4BTJ1"/>
<dbReference type="Gene3D" id="1.10.30.50">
    <property type="match status" value="1"/>
</dbReference>
<gene>
    <name evidence="2" type="ORF">QPX54_06555</name>
</gene>
<keyword evidence="2" id="KW-0255">Endonuclease</keyword>
<evidence type="ECO:0000313" key="3">
    <source>
        <dbReference type="Proteomes" id="UP001226160"/>
    </source>
</evidence>
<dbReference type="Pfam" id="PF01844">
    <property type="entry name" value="HNH"/>
    <property type="match status" value="1"/>
</dbReference>
<dbReference type="SMART" id="SM00507">
    <property type="entry name" value="HNHc"/>
    <property type="match status" value="1"/>
</dbReference>
<sequence length="90" mass="10183">MSTPAWGGRRSTRLRLLVIDTYGDRCHLCGKRGATSADHVIPRSKGGDDSLDNLRPAHTSCNYARGNMSIEQWRSRFPIRRARASPSRDW</sequence>
<dbReference type="InterPro" id="IPR044925">
    <property type="entry name" value="His-Me_finger_sf"/>
</dbReference>
<dbReference type="Proteomes" id="UP001226160">
    <property type="component" value="Unassembled WGS sequence"/>
</dbReference>
<dbReference type="GO" id="GO:0004519">
    <property type="term" value="F:endonuclease activity"/>
    <property type="evidence" value="ECO:0007669"/>
    <property type="project" value="UniProtKB-KW"/>
</dbReference>
<evidence type="ECO:0000259" key="1">
    <source>
        <dbReference type="SMART" id="SM00507"/>
    </source>
</evidence>
<evidence type="ECO:0000313" key="2">
    <source>
        <dbReference type="EMBL" id="MDK4326174.1"/>
    </source>
</evidence>
<keyword evidence="2" id="KW-0540">Nuclease</keyword>
<dbReference type="RefSeq" id="WP_284589713.1">
    <property type="nucleotide sequence ID" value="NZ_JASNVP010000005.1"/>
</dbReference>
<dbReference type="InterPro" id="IPR052892">
    <property type="entry name" value="NA-targeting_endonuclease"/>
</dbReference>
<dbReference type="GO" id="GO:0008270">
    <property type="term" value="F:zinc ion binding"/>
    <property type="evidence" value="ECO:0007669"/>
    <property type="project" value="InterPro"/>
</dbReference>
<reference evidence="2" key="1">
    <citation type="submission" date="2023-05" db="EMBL/GenBank/DDBJ databases">
        <title>Metabolic capabilities are highly conserved among human nasal-associated Corynebacterium species in pangenomic analyses.</title>
        <authorList>
            <person name="Tran T.H."/>
            <person name="Roberts A.Q."/>
            <person name="Escapa I.F."/>
            <person name="Gao W."/>
            <person name="Conlan S."/>
            <person name="Kong H."/>
            <person name="Segre J.A."/>
            <person name="Kelly M.S."/>
            <person name="Lemon K.P."/>
        </authorList>
    </citation>
    <scope>NUCLEOTIDE SEQUENCE</scope>
    <source>
        <strain evidence="2">KPL2654</strain>
    </source>
</reference>